<organism evidence="1">
    <name type="scientific">candidate division WOR-3 bacterium</name>
    <dbReference type="NCBI Taxonomy" id="2052148"/>
    <lineage>
        <taxon>Bacteria</taxon>
        <taxon>Bacteria division WOR-3</taxon>
    </lineage>
</organism>
<dbReference type="Pfam" id="PF05164">
    <property type="entry name" value="ZapA"/>
    <property type="match status" value="1"/>
</dbReference>
<dbReference type="GO" id="GO:0051301">
    <property type="term" value="P:cell division"/>
    <property type="evidence" value="ECO:0007669"/>
    <property type="project" value="UniProtKB-KW"/>
</dbReference>
<keyword evidence="1" id="KW-0132">Cell division</keyword>
<keyword evidence="1" id="KW-0131">Cell cycle</keyword>
<dbReference type="EMBL" id="DTHG01000092">
    <property type="protein sequence ID" value="HGW92361.1"/>
    <property type="molecule type" value="Genomic_DNA"/>
</dbReference>
<dbReference type="InterPro" id="IPR007838">
    <property type="entry name" value="Cell_div_ZapA-like"/>
</dbReference>
<accession>A0A7C4Y5X7</accession>
<name>A0A7C4Y5X7_UNCW3</name>
<evidence type="ECO:0000313" key="1">
    <source>
        <dbReference type="EMBL" id="HGW92361.1"/>
    </source>
</evidence>
<protein>
    <submittedName>
        <fullName evidence="1">Cell division protein ZapA</fullName>
    </submittedName>
</protein>
<dbReference type="SUPFAM" id="SSF102829">
    <property type="entry name" value="Cell division protein ZapA-like"/>
    <property type="match status" value="1"/>
</dbReference>
<dbReference type="AlphaFoldDB" id="A0A7C4Y5X7"/>
<gene>
    <name evidence="1" type="ORF">ENV67_07480</name>
</gene>
<comment type="caution">
    <text evidence="1">The sequence shown here is derived from an EMBL/GenBank/DDBJ whole genome shotgun (WGS) entry which is preliminary data.</text>
</comment>
<sequence length="77" mass="8717">MGEIISVEILGNKMNIETTMKKDEAIMVVQFVENLMKEIKNKNPYIPFSSVATIAALNLAEEIFIITKKIKELESMV</sequence>
<proteinExistence type="predicted"/>
<dbReference type="InterPro" id="IPR036192">
    <property type="entry name" value="Cell_div_ZapA-like_sf"/>
</dbReference>
<reference evidence="1" key="1">
    <citation type="journal article" date="2020" name="mSystems">
        <title>Genome- and Community-Level Interaction Insights into Carbon Utilization and Element Cycling Functions of Hydrothermarchaeota in Hydrothermal Sediment.</title>
        <authorList>
            <person name="Zhou Z."/>
            <person name="Liu Y."/>
            <person name="Xu W."/>
            <person name="Pan J."/>
            <person name="Luo Z.H."/>
            <person name="Li M."/>
        </authorList>
    </citation>
    <scope>NUCLEOTIDE SEQUENCE [LARGE SCALE GENOMIC DNA]</scope>
    <source>
        <strain evidence="1">SpSt-780</strain>
    </source>
</reference>